<gene>
    <name evidence="1" type="ORF">NCTC13160_00436</name>
</gene>
<dbReference type="RefSeq" id="WP_147291565.1">
    <property type="nucleotide sequence ID" value="NZ_CP009553.3"/>
</dbReference>
<dbReference type="STRING" id="93220.A6P55_23230"/>
<dbReference type="EMBL" id="UGSG01000001">
    <property type="protein sequence ID" value="SUA74675.1"/>
    <property type="molecule type" value="Genomic_DNA"/>
</dbReference>
<dbReference type="AlphaFoldDB" id="A0A378YBP7"/>
<organism evidence="1 2">
    <name type="scientific">Pandoraea pnomenusa</name>
    <dbReference type="NCBI Taxonomy" id="93220"/>
    <lineage>
        <taxon>Bacteria</taxon>
        <taxon>Pseudomonadati</taxon>
        <taxon>Pseudomonadota</taxon>
        <taxon>Betaproteobacteria</taxon>
        <taxon>Burkholderiales</taxon>
        <taxon>Burkholderiaceae</taxon>
        <taxon>Pandoraea</taxon>
    </lineage>
</organism>
<name>A0A378YBP7_9BURK</name>
<protein>
    <submittedName>
        <fullName evidence="1">Uncharacterized protein</fullName>
    </submittedName>
</protein>
<reference evidence="1 2" key="1">
    <citation type="submission" date="2018-06" db="EMBL/GenBank/DDBJ databases">
        <authorList>
            <consortium name="Pathogen Informatics"/>
            <person name="Doyle S."/>
        </authorList>
    </citation>
    <scope>NUCLEOTIDE SEQUENCE [LARGE SCALE GENOMIC DNA]</scope>
    <source>
        <strain evidence="1 2">NCTC13160</strain>
    </source>
</reference>
<proteinExistence type="predicted"/>
<evidence type="ECO:0000313" key="2">
    <source>
        <dbReference type="Proteomes" id="UP000254573"/>
    </source>
</evidence>
<accession>A0A378YBP7</accession>
<dbReference type="Proteomes" id="UP000254573">
    <property type="component" value="Unassembled WGS sequence"/>
</dbReference>
<sequence>MATEPNPMLGLCKAQMLALVEAHRHWVEDLLCLRQVQLRTDEGLLEADRTFGAELASAPDFNAVLNSQLAFINRQLAMQHRIWQGWMQIGARGPAVWAEQYQGAQMAWQHVFSDSAATTSSASAESGWQAWGDVTRSAMDALSAMSSEANRAVAQQLAWLQGSAAAGRAKVKPARAGRAANSEG</sequence>
<dbReference type="OrthoDB" id="8942900at2"/>
<evidence type="ECO:0000313" key="1">
    <source>
        <dbReference type="EMBL" id="SUA74675.1"/>
    </source>
</evidence>